<protein>
    <submittedName>
        <fullName evidence="5">Syntaxin-13-like protein</fullName>
    </submittedName>
</protein>
<evidence type="ECO:0000256" key="1">
    <source>
        <dbReference type="ARBA" id="ARBA00004211"/>
    </source>
</evidence>
<keyword evidence="6" id="KW-1185">Reference proteome</keyword>
<dbReference type="InterPro" id="IPR010989">
    <property type="entry name" value="SNARE"/>
</dbReference>
<name>A0A0P5Z5J9_9CRUS</name>
<reference evidence="5 6" key="1">
    <citation type="submission" date="2016-03" db="EMBL/GenBank/DDBJ databases">
        <title>EvidentialGene: Evidence-directed Construction of Genes on Genomes.</title>
        <authorList>
            <person name="Gilbert D.G."/>
            <person name="Choi J.-H."/>
            <person name="Mockaitis K."/>
            <person name="Colbourne J."/>
            <person name="Pfrender M."/>
        </authorList>
    </citation>
    <scope>NUCLEOTIDE SEQUENCE [LARGE SCALE GENOMIC DNA]</scope>
    <source>
        <strain evidence="5 6">Xinb3</strain>
        <tissue evidence="5">Complete organism</tissue>
    </source>
</reference>
<evidence type="ECO:0000256" key="3">
    <source>
        <dbReference type="ARBA" id="ARBA00022775"/>
    </source>
</evidence>
<keyword evidence="3" id="KW-0532">Neurotransmitter transport</keyword>
<dbReference type="OrthoDB" id="75754at2759"/>
<dbReference type="STRING" id="35525.A0A0P5Z5J9"/>
<dbReference type="PANTHER" id="PTHR19957">
    <property type="entry name" value="SYNTAXIN"/>
    <property type="match status" value="1"/>
</dbReference>
<dbReference type="EMBL" id="LRGB01000311">
    <property type="protein sequence ID" value="KZS19903.1"/>
    <property type="molecule type" value="Genomic_DNA"/>
</dbReference>
<dbReference type="SMART" id="SM00503">
    <property type="entry name" value="SynN"/>
    <property type="match status" value="1"/>
</dbReference>
<dbReference type="GO" id="GO:0031201">
    <property type="term" value="C:SNARE complex"/>
    <property type="evidence" value="ECO:0007669"/>
    <property type="project" value="TreeGrafter"/>
</dbReference>
<dbReference type="PROSITE" id="PS00914">
    <property type="entry name" value="SYNTAXIN"/>
    <property type="match status" value="1"/>
</dbReference>
<accession>A0A0P5Z5J9</accession>
<sequence>MARANRANYGALAETPEVVFGGVRPRNSSLGRSEFNQLSETISSNLFTIQGSGSNLERALKSLGTEKDNQGLRDSVHVIQMSANQIVNQTTQELMALAAAARLSGDRMCHLQLDRLKLEFEKSLQRYSTLQKEVACKMKSTIPYGHWEENNTSDTQNLLEKAAEEKHQKLQELKEVEFEQQMLLEREERIRQIESDMIDVNQIMKELSAMVQEQGENINSIESNVDRTYTHVEEGRQELEKASSHQKTHRKWLCFLTGLALTVAGIVGLVIYLELRSS</sequence>
<dbReference type="Pfam" id="PF14523">
    <property type="entry name" value="Syntaxin_2"/>
    <property type="match status" value="1"/>
</dbReference>
<evidence type="ECO:0000256" key="2">
    <source>
        <dbReference type="ARBA" id="ARBA00009063"/>
    </source>
</evidence>
<dbReference type="GO" id="GO:0048278">
    <property type="term" value="P:vesicle docking"/>
    <property type="evidence" value="ECO:0007669"/>
    <property type="project" value="TreeGrafter"/>
</dbReference>
<evidence type="ECO:0000313" key="6">
    <source>
        <dbReference type="Proteomes" id="UP000076858"/>
    </source>
</evidence>
<dbReference type="CDD" id="cd15847">
    <property type="entry name" value="SNARE_syntaxin7_like"/>
    <property type="match status" value="1"/>
</dbReference>
<dbReference type="Proteomes" id="UP000076858">
    <property type="component" value="Unassembled WGS sequence"/>
</dbReference>
<dbReference type="InterPro" id="IPR045242">
    <property type="entry name" value="Syntaxin"/>
</dbReference>
<dbReference type="Pfam" id="PF05739">
    <property type="entry name" value="SNARE"/>
    <property type="match status" value="1"/>
</dbReference>
<dbReference type="Gene3D" id="1.20.58.70">
    <property type="match status" value="1"/>
</dbReference>
<dbReference type="InterPro" id="IPR006011">
    <property type="entry name" value="Syntaxin_N"/>
</dbReference>
<dbReference type="SMART" id="SM00397">
    <property type="entry name" value="t_SNARE"/>
    <property type="match status" value="1"/>
</dbReference>
<gene>
    <name evidence="5" type="ORF">APZ42_013694</name>
</gene>
<dbReference type="AlphaFoldDB" id="A0A0P5Z5J9"/>
<dbReference type="GO" id="GO:0000149">
    <property type="term" value="F:SNARE binding"/>
    <property type="evidence" value="ECO:0007669"/>
    <property type="project" value="TreeGrafter"/>
</dbReference>
<comment type="subcellular location">
    <subcellularLocation>
        <location evidence="1">Membrane</location>
        <topology evidence="1">Single-pass type IV membrane protein</topology>
    </subcellularLocation>
</comment>
<evidence type="ECO:0000256" key="4">
    <source>
        <dbReference type="RuleBase" id="RU003858"/>
    </source>
</evidence>
<dbReference type="GO" id="GO:0006836">
    <property type="term" value="P:neurotransmitter transport"/>
    <property type="evidence" value="ECO:0007669"/>
    <property type="project" value="UniProtKB-KW"/>
</dbReference>
<dbReference type="GO" id="GO:0005484">
    <property type="term" value="F:SNAP receptor activity"/>
    <property type="evidence" value="ECO:0007669"/>
    <property type="project" value="InterPro"/>
</dbReference>
<comment type="caution">
    <text evidence="5">The sequence shown here is derived from an EMBL/GenBank/DDBJ whole genome shotgun (WGS) entry which is preliminary data.</text>
</comment>
<dbReference type="GO" id="GO:0006886">
    <property type="term" value="P:intracellular protein transport"/>
    <property type="evidence" value="ECO:0007669"/>
    <property type="project" value="InterPro"/>
</dbReference>
<dbReference type="PROSITE" id="PS50192">
    <property type="entry name" value="T_SNARE"/>
    <property type="match status" value="1"/>
</dbReference>
<dbReference type="Gene3D" id="1.20.5.110">
    <property type="match status" value="1"/>
</dbReference>
<comment type="similarity">
    <text evidence="2 4">Belongs to the syntaxin family.</text>
</comment>
<organism evidence="5 6">
    <name type="scientific">Daphnia magna</name>
    <dbReference type="NCBI Taxonomy" id="35525"/>
    <lineage>
        <taxon>Eukaryota</taxon>
        <taxon>Metazoa</taxon>
        <taxon>Ecdysozoa</taxon>
        <taxon>Arthropoda</taxon>
        <taxon>Crustacea</taxon>
        <taxon>Branchiopoda</taxon>
        <taxon>Diplostraca</taxon>
        <taxon>Cladocera</taxon>
        <taxon>Anomopoda</taxon>
        <taxon>Daphniidae</taxon>
        <taxon>Daphnia</taxon>
    </lineage>
</organism>
<proteinExistence type="inferred from homology"/>
<dbReference type="InterPro" id="IPR006012">
    <property type="entry name" value="Syntaxin/epimorphin_CS"/>
</dbReference>
<keyword evidence="3" id="KW-0813">Transport</keyword>
<dbReference type="InterPro" id="IPR000727">
    <property type="entry name" value="T_SNARE_dom"/>
</dbReference>
<evidence type="ECO:0000313" key="5">
    <source>
        <dbReference type="EMBL" id="KZS19903.1"/>
    </source>
</evidence>
<dbReference type="GO" id="GO:0006906">
    <property type="term" value="P:vesicle fusion"/>
    <property type="evidence" value="ECO:0007669"/>
    <property type="project" value="TreeGrafter"/>
</dbReference>
<dbReference type="GO" id="GO:0012505">
    <property type="term" value="C:endomembrane system"/>
    <property type="evidence" value="ECO:0007669"/>
    <property type="project" value="TreeGrafter"/>
</dbReference>
<dbReference type="SUPFAM" id="SSF47661">
    <property type="entry name" value="t-snare proteins"/>
    <property type="match status" value="1"/>
</dbReference>
<dbReference type="PANTHER" id="PTHR19957:SF38">
    <property type="entry name" value="LD27581P"/>
    <property type="match status" value="1"/>
</dbReference>